<dbReference type="Proteomes" id="UP000199632">
    <property type="component" value="Unassembled WGS sequence"/>
</dbReference>
<evidence type="ECO:0008006" key="3">
    <source>
        <dbReference type="Google" id="ProtNLM"/>
    </source>
</evidence>
<dbReference type="OrthoDB" id="292843at2"/>
<organism evidence="1 2">
    <name type="scientific">Asanoa ishikariensis</name>
    <dbReference type="NCBI Taxonomy" id="137265"/>
    <lineage>
        <taxon>Bacteria</taxon>
        <taxon>Bacillati</taxon>
        <taxon>Actinomycetota</taxon>
        <taxon>Actinomycetes</taxon>
        <taxon>Micromonosporales</taxon>
        <taxon>Micromonosporaceae</taxon>
        <taxon>Asanoa</taxon>
    </lineage>
</organism>
<dbReference type="InterPro" id="IPR011989">
    <property type="entry name" value="ARM-like"/>
</dbReference>
<sequence>MLDGLEAITWGELSHAYGGAEDTPGLLRQVASADGELAAQAASDLHGSIFHQGSVYPATVSAVPFLAKLAVGAPHQRAELVWFLGMLADDRHAYGRDFPQVRAAVSAHLDSLVLLLDDTEPLVREAAAYAAAKAGVNAEPIWRRWALEDDPAARATLALALGEVTSLGAETVLREAALHGEPRVRVAAAVALLRAGVDWPTGTITSLVAAIEDDAAIAWAWGRDGDWTDELVTAPAAPVAVAVVEELLRSGDPRVRRVGLCGLSARCDAQRSAPPVFVPLVAPLLDDPDSEVRHGVADVLRRAGAAAERFADLLAELAGRFPDTAGQRGFTTEYRAAETLQWLGDPRWVEPVCAAAARGHTVRFMPRTVRYTPQVLVAVREQLRTLPESAGLLAPMLGHWGTDAAALLPELLAAIGPEVAETLLLLGLDDHAAVPYWRVRASERGDLHAALAVRRLTGDTDVVLDALRAVLTGDAPVSRMPMPAIGDLGELLTPLLETAATHLTGVAERVYAGRDRQILAARVVAAVTGPKGVLPTVEAVLVAGDTPARHAADFIADLAQESPESVTHLAPLLRARLDDRWSRLSAARALARLGTPTAELTEPLVRGIKDYGGRIGPATILELRASETIPALRDLLGSDKRSSFGGSADDLVWTDELLQDLVKDTIRLLSKA</sequence>
<dbReference type="STRING" id="137265.SAMN05421684_5434"/>
<dbReference type="RefSeq" id="WP_090798821.1">
    <property type="nucleotide sequence ID" value="NZ_BOND01000002.1"/>
</dbReference>
<proteinExistence type="predicted"/>
<reference evidence="2" key="1">
    <citation type="submission" date="2016-10" db="EMBL/GenBank/DDBJ databases">
        <authorList>
            <person name="Varghese N."/>
            <person name="Submissions S."/>
        </authorList>
    </citation>
    <scope>NUCLEOTIDE SEQUENCE [LARGE SCALE GENOMIC DNA]</scope>
    <source>
        <strain evidence="2">DSM 44718</strain>
    </source>
</reference>
<name>A0A1H3TC50_9ACTN</name>
<dbReference type="Gene3D" id="1.25.10.10">
    <property type="entry name" value="Leucine-rich Repeat Variant"/>
    <property type="match status" value="2"/>
</dbReference>
<gene>
    <name evidence="1" type="ORF">SAMN05421684_5434</name>
</gene>
<dbReference type="AlphaFoldDB" id="A0A1H3TC50"/>
<dbReference type="InterPro" id="IPR016024">
    <property type="entry name" value="ARM-type_fold"/>
</dbReference>
<evidence type="ECO:0000313" key="1">
    <source>
        <dbReference type="EMBL" id="SDZ47285.1"/>
    </source>
</evidence>
<dbReference type="SUPFAM" id="SSF48371">
    <property type="entry name" value="ARM repeat"/>
    <property type="match status" value="1"/>
</dbReference>
<protein>
    <recommendedName>
        <fullName evidence="3">HEAT repeat</fullName>
    </recommendedName>
</protein>
<dbReference type="EMBL" id="FNQB01000003">
    <property type="protein sequence ID" value="SDZ47285.1"/>
    <property type="molecule type" value="Genomic_DNA"/>
</dbReference>
<accession>A0A1H3TC50</accession>
<keyword evidence="2" id="KW-1185">Reference proteome</keyword>
<evidence type="ECO:0000313" key="2">
    <source>
        <dbReference type="Proteomes" id="UP000199632"/>
    </source>
</evidence>